<dbReference type="Gene3D" id="3.30.360.10">
    <property type="entry name" value="Dihydrodipicolinate Reductase, domain 2"/>
    <property type="match status" value="1"/>
</dbReference>
<comment type="caution">
    <text evidence="4">The sequence shown here is derived from an EMBL/GenBank/DDBJ whole genome shotgun (WGS) entry which is preliminary data.</text>
</comment>
<dbReference type="Pfam" id="PF22725">
    <property type="entry name" value="GFO_IDH_MocA_C3"/>
    <property type="match status" value="1"/>
</dbReference>
<reference evidence="4" key="2">
    <citation type="journal article" date="2021" name="PeerJ">
        <title>Extensive microbial diversity within the chicken gut microbiome revealed by metagenomics and culture.</title>
        <authorList>
            <person name="Gilroy R."/>
            <person name="Ravi A."/>
            <person name="Getino M."/>
            <person name="Pursley I."/>
            <person name="Horton D.L."/>
            <person name="Alikhan N.F."/>
            <person name="Baker D."/>
            <person name="Gharbi K."/>
            <person name="Hall N."/>
            <person name="Watson M."/>
            <person name="Adriaenssens E.M."/>
            <person name="Foster-Nyarko E."/>
            <person name="Jarju S."/>
            <person name="Secka A."/>
            <person name="Antonio M."/>
            <person name="Oren A."/>
            <person name="Chaudhuri R.R."/>
            <person name="La Ragione R."/>
            <person name="Hildebrand F."/>
            <person name="Pallen M.J."/>
        </authorList>
    </citation>
    <scope>NUCLEOTIDE SEQUENCE</scope>
    <source>
        <strain evidence="4">ChiSxjej1B13-7041</strain>
    </source>
</reference>
<dbReference type="InterPro" id="IPR050463">
    <property type="entry name" value="Gfo/Idh/MocA_oxidrdct_glycsds"/>
</dbReference>
<feature type="domain" description="GFO/IDH/MocA-like oxidoreductase" evidence="3">
    <location>
        <begin position="135"/>
        <end position="272"/>
    </location>
</feature>
<dbReference type="InterPro" id="IPR036291">
    <property type="entry name" value="NAD(P)-bd_dom_sf"/>
</dbReference>
<dbReference type="AlphaFoldDB" id="A0A9D1JFD3"/>
<dbReference type="SUPFAM" id="SSF51735">
    <property type="entry name" value="NAD(P)-binding Rossmann-fold domains"/>
    <property type="match status" value="1"/>
</dbReference>
<evidence type="ECO:0000259" key="3">
    <source>
        <dbReference type="Pfam" id="PF22725"/>
    </source>
</evidence>
<evidence type="ECO:0000313" key="5">
    <source>
        <dbReference type="Proteomes" id="UP000886841"/>
    </source>
</evidence>
<dbReference type="GO" id="GO:0016491">
    <property type="term" value="F:oxidoreductase activity"/>
    <property type="evidence" value="ECO:0007669"/>
    <property type="project" value="UniProtKB-KW"/>
</dbReference>
<dbReference type="EMBL" id="DVHU01000047">
    <property type="protein sequence ID" value="HIR92814.1"/>
    <property type="molecule type" value="Genomic_DNA"/>
</dbReference>
<protein>
    <submittedName>
        <fullName evidence="4">Gfo/Idh/MocA family oxidoreductase</fullName>
    </submittedName>
</protein>
<dbReference type="PANTHER" id="PTHR43818:SF11">
    <property type="entry name" value="BCDNA.GH03377"/>
    <property type="match status" value="1"/>
</dbReference>
<dbReference type="InterPro" id="IPR000683">
    <property type="entry name" value="Gfo/Idh/MocA-like_OxRdtase_N"/>
</dbReference>
<keyword evidence="1" id="KW-0560">Oxidoreductase</keyword>
<reference evidence="4" key="1">
    <citation type="submission" date="2020-10" db="EMBL/GenBank/DDBJ databases">
        <authorList>
            <person name="Gilroy R."/>
        </authorList>
    </citation>
    <scope>NUCLEOTIDE SEQUENCE</scope>
    <source>
        <strain evidence="4">ChiSxjej1B13-7041</strain>
    </source>
</reference>
<dbReference type="Gene3D" id="3.40.50.720">
    <property type="entry name" value="NAD(P)-binding Rossmann-like Domain"/>
    <property type="match status" value="1"/>
</dbReference>
<gene>
    <name evidence="4" type="ORF">IAB98_05295</name>
</gene>
<organism evidence="4 5">
    <name type="scientific">Candidatus Egerieimonas intestinavium</name>
    <dbReference type="NCBI Taxonomy" id="2840777"/>
    <lineage>
        <taxon>Bacteria</taxon>
        <taxon>Bacillati</taxon>
        <taxon>Bacillota</taxon>
        <taxon>Clostridia</taxon>
        <taxon>Lachnospirales</taxon>
        <taxon>Lachnospiraceae</taxon>
        <taxon>Lachnospiraceae incertae sedis</taxon>
        <taxon>Candidatus Egerieimonas</taxon>
    </lineage>
</organism>
<dbReference type="SUPFAM" id="SSF55347">
    <property type="entry name" value="Glyceraldehyde-3-phosphate dehydrogenase-like, C-terminal domain"/>
    <property type="match status" value="1"/>
</dbReference>
<dbReference type="GO" id="GO:0000166">
    <property type="term" value="F:nucleotide binding"/>
    <property type="evidence" value="ECO:0007669"/>
    <property type="project" value="InterPro"/>
</dbReference>
<name>A0A9D1JFD3_9FIRM</name>
<accession>A0A9D1JFD3</accession>
<sequence>MEEKIRYACIGAGGIARKKHMRGYSRIPQVEITAVCDSNPEAAARLANDFGVSRVYTDYQELLKKERPDLVSVCTPNATHKAITIEALRQGANVHVEKPIALTEAEALEIAAAEKQYGRIVQAGLNKRYLGSTLLIKKLLEEDFFGHIYHVRCGWERNSGIPGVGRWFTDKALSGGGALIDLGVHYLDLALYVMGWPKPCRASGSLSSNFLQKGGRIRRGYQSSSGTVNVEDMANGSIIMETGQTLLFCFSWASNIQEEIQYLEACGTKAGFKIQNGQLQLYTQLGGTMFTLTPDEATLPLDADECLAFVNCLLNKDSREVTMEQSIQVMQLIDMIYHSFVEWKD</sequence>
<dbReference type="InterPro" id="IPR055170">
    <property type="entry name" value="GFO_IDH_MocA-like_dom"/>
</dbReference>
<dbReference type="Proteomes" id="UP000886841">
    <property type="component" value="Unassembled WGS sequence"/>
</dbReference>
<dbReference type="PANTHER" id="PTHR43818">
    <property type="entry name" value="BCDNA.GH03377"/>
    <property type="match status" value="1"/>
</dbReference>
<dbReference type="Pfam" id="PF01408">
    <property type="entry name" value="GFO_IDH_MocA"/>
    <property type="match status" value="1"/>
</dbReference>
<feature type="domain" description="Gfo/Idh/MocA-like oxidoreductase N-terminal" evidence="2">
    <location>
        <begin position="5"/>
        <end position="124"/>
    </location>
</feature>
<evidence type="ECO:0000259" key="2">
    <source>
        <dbReference type="Pfam" id="PF01408"/>
    </source>
</evidence>
<evidence type="ECO:0000313" key="4">
    <source>
        <dbReference type="EMBL" id="HIR92814.1"/>
    </source>
</evidence>
<proteinExistence type="predicted"/>
<evidence type="ECO:0000256" key="1">
    <source>
        <dbReference type="ARBA" id="ARBA00023002"/>
    </source>
</evidence>